<feature type="compositionally biased region" description="Gly residues" evidence="1">
    <location>
        <begin position="1"/>
        <end position="29"/>
    </location>
</feature>
<dbReference type="PATRIC" id="fig|121290.4.peg.2590"/>
<keyword evidence="4" id="KW-1185">Reference proteome</keyword>
<feature type="region of interest" description="Disordered" evidence="1">
    <location>
        <begin position="1"/>
        <end position="54"/>
    </location>
</feature>
<feature type="domain" description="Autotransporter" evidence="2">
    <location>
        <begin position="628"/>
        <end position="905"/>
    </location>
</feature>
<accession>A0A125NW00</accession>
<dbReference type="STRING" id="121290.APY04_0483"/>
<evidence type="ECO:0000256" key="1">
    <source>
        <dbReference type="SAM" id="MobiDB-lite"/>
    </source>
</evidence>
<proteinExistence type="predicted"/>
<dbReference type="SMART" id="SM00869">
    <property type="entry name" value="Autotransporter"/>
    <property type="match status" value="1"/>
</dbReference>
<dbReference type="AlphaFoldDB" id="A0A125NW00"/>
<dbReference type="InterPro" id="IPR006315">
    <property type="entry name" value="OM_autotransptr_brl_dom"/>
</dbReference>
<dbReference type="EMBL" id="LMTR01000024">
    <property type="protein sequence ID" value="KWT71335.1"/>
    <property type="molecule type" value="Genomic_DNA"/>
</dbReference>
<protein>
    <recommendedName>
        <fullName evidence="2">Autotransporter domain-containing protein</fullName>
    </recommendedName>
</protein>
<dbReference type="Pfam" id="PF03797">
    <property type="entry name" value="Autotransporter"/>
    <property type="match status" value="1"/>
</dbReference>
<name>A0A125NW00_HYPSL</name>
<reference evidence="3 4" key="1">
    <citation type="submission" date="2015-10" db="EMBL/GenBank/DDBJ databases">
        <title>Transcriptomic analysis of a linuron degrading triple-species bacterial consortium.</title>
        <authorList>
            <person name="Albers P."/>
        </authorList>
    </citation>
    <scope>NUCLEOTIDE SEQUENCE [LARGE SCALE GENOMIC DNA]</scope>
    <source>
        <strain evidence="3 4">WDL6</strain>
    </source>
</reference>
<dbReference type="GO" id="GO:0019867">
    <property type="term" value="C:outer membrane"/>
    <property type="evidence" value="ECO:0007669"/>
    <property type="project" value="InterPro"/>
</dbReference>
<organism evidence="3 4">
    <name type="scientific">Hyphomicrobium sulfonivorans</name>
    <dbReference type="NCBI Taxonomy" id="121290"/>
    <lineage>
        <taxon>Bacteria</taxon>
        <taxon>Pseudomonadati</taxon>
        <taxon>Pseudomonadota</taxon>
        <taxon>Alphaproteobacteria</taxon>
        <taxon>Hyphomicrobiales</taxon>
        <taxon>Hyphomicrobiaceae</taxon>
        <taxon>Hyphomicrobium</taxon>
    </lineage>
</organism>
<dbReference type="Proteomes" id="UP000059074">
    <property type="component" value="Unassembled WGS sequence"/>
</dbReference>
<dbReference type="NCBIfam" id="TIGR01414">
    <property type="entry name" value="autotrans_barl"/>
    <property type="match status" value="1"/>
</dbReference>
<comment type="caution">
    <text evidence="3">The sequence shown here is derived from an EMBL/GenBank/DDBJ whole genome shotgun (WGS) entry which is preliminary data.</text>
</comment>
<dbReference type="Gene3D" id="2.40.128.130">
    <property type="entry name" value="Autotransporter beta-domain"/>
    <property type="match status" value="1"/>
</dbReference>
<evidence type="ECO:0000313" key="4">
    <source>
        <dbReference type="Proteomes" id="UP000059074"/>
    </source>
</evidence>
<dbReference type="PROSITE" id="PS51208">
    <property type="entry name" value="AUTOTRANSPORTER"/>
    <property type="match status" value="1"/>
</dbReference>
<dbReference type="InterPro" id="IPR005546">
    <property type="entry name" value="Autotransporte_beta"/>
</dbReference>
<sequence length="905" mass="87732">MLGGGGGGAGTSGASGGNGTGAGGAGGVNPGDNGQDGSSDPVSGGGGGGAAHGAVRTELPDIDGVVFQGGIGGSGGSSSDYGGGGGSGGWGLVVDGSNKTGAFTGTMVGGAGGNAGLNGGGWGGTGGDGYAILGANNTVTVNGAVTGGDGGDGGHQTATSGRGGNGGGGGYGAWLIGTDSHTTFTGPVTGGNGGRAGSDASGGPAEGGRGGYGIYGFGSVTIGGAVVGGNGGSVFDFGTVGAGGEGVSGSNMDVTVLSTGSVSGGFSGDGATQANAVRFISGTNSLIVHAGASLNGAVVGDGDDTFVLGGSANGSLNYDTQFSGFQMLGKVGSSTWSLTGNNFTGSALVLEGRLNVEGQIGTAGRVHVVTATGTLGGGGIILGGVAVLGATLAPGGALNQLTVTETVGLGPNAIFQVGVNAAGQNDRLMAQGVAAIDATAIVDVLAQPGKYMPSTQYTIITSTGGVTGQFNPNVTTNMAFLAPSLTYDANNVYLTLLNTAAFLDAAQTYNERAVAGSLDTLDFNDPLYQAVIGQTAAGARQAYNAMSGEIYASTIGVLIDQARFARGSILDRLLQSSYAQVAGGQQVALGAGGPTTFAVASAPMEGRMALGMGDGSGRGSHASAPGPAYSDGLVFWTQGFGSWGTYDGNGNAATVDRTLGGFVSGVDTGLGDGWRAGIAAGYARSNLSVGARNSSSQIDSYTVAAYAGGPAGSFALRAGGTWTWSDIEASRAVVFPGFASLQEASYNGDVGQLFAELAHPFVSGASAIEPFAGLAWVHLNTDGFTESGGAAALAVRGSNENVGYSTLGLRAATTLPMGGVLLTPRASAAWQYAFGDTTPDLALAFASSGASFGILGVPLARSSALLEAGLDIQLSEDAVLGVSYVGQLAGDLQDNGVQGKILWKF</sequence>
<gene>
    <name evidence="3" type="ORF">APY04_0483</name>
</gene>
<dbReference type="InterPro" id="IPR036709">
    <property type="entry name" value="Autotransporte_beta_dom_sf"/>
</dbReference>
<evidence type="ECO:0000313" key="3">
    <source>
        <dbReference type="EMBL" id="KWT71335.1"/>
    </source>
</evidence>
<dbReference type="SUPFAM" id="SSF103515">
    <property type="entry name" value="Autotransporter"/>
    <property type="match status" value="1"/>
</dbReference>
<evidence type="ECO:0000259" key="2">
    <source>
        <dbReference type="PROSITE" id="PS51208"/>
    </source>
</evidence>